<evidence type="ECO:0000259" key="11">
    <source>
        <dbReference type="Pfam" id="PF01966"/>
    </source>
</evidence>
<comment type="cofactor">
    <cofactor evidence="1">
        <name>Mg(2+)</name>
        <dbReference type="ChEBI" id="CHEBI:18420"/>
    </cofactor>
</comment>
<keyword evidence="6" id="KW-0547">Nucleotide-binding</keyword>
<dbReference type="InterPro" id="IPR003607">
    <property type="entry name" value="HD/PDEase_dom"/>
</dbReference>
<evidence type="ECO:0008006" key="16">
    <source>
        <dbReference type="Google" id="ProtNLM"/>
    </source>
</evidence>
<dbReference type="Proteomes" id="UP000228996">
    <property type="component" value="Unassembled WGS sequence"/>
</dbReference>
<evidence type="ECO:0000256" key="3">
    <source>
        <dbReference type="ARBA" id="ARBA00022694"/>
    </source>
</evidence>
<proteinExistence type="inferred from homology"/>
<dbReference type="PANTHER" id="PTHR46173">
    <property type="entry name" value="CCA TRNA NUCLEOTIDYLTRANSFERASE 1, MITOCHONDRIAL"/>
    <property type="match status" value="1"/>
</dbReference>
<dbReference type="GO" id="GO:0008033">
    <property type="term" value="P:tRNA processing"/>
    <property type="evidence" value="ECO:0007669"/>
    <property type="project" value="UniProtKB-KW"/>
</dbReference>
<dbReference type="EMBL" id="PEYO01000002">
    <property type="protein sequence ID" value="PIU03948.1"/>
    <property type="molecule type" value="Genomic_DNA"/>
</dbReference>
<dbReference type="CDD" id="cd00077">
    <property type="entry name" value="HDc"/>
    <property type="match status" value="1"/>
</dbReference>
<name>A0A2M6XE62_9BACT</name>
<dbReference type="GO" id="GO:0000166">
    <property type="term" value="F:nucleotide binding"/>
    <property type="evidence" value="ECO:0007669"/>
    <property type="project" value="UniProtKB-KW"/>
</dbReference>
<dbReference type="Pfam" id="PF13735">
    <property type="entry name" value="tRNA_NucTran2_2"/>
    <property type="match status" value="1"/>
</dbReference>
<evidence type="ECO:0000259" key="10">
    <source>
        <dbReference type="Pfam" id="PF01743"/>
    </source>
</evidence>
<keyword evidence="3" id="KW-0819">tRNA processing</keyword>
<evidence type="ECO:0000256" key="8">
    <source>
        <dbReference type="ARBA" id="ARBA00022884"/>
    </source>
</evidence>
<sequence>MQSELPSNLVNKIPVTIINIFSVFQKAGFEIYLIGAGTRNLLLGKKIVDPDFTTNATPEEIQKLFPDSFYDNQFGTVGIKIGDEVFEITTYRTEQGYSDRRHPDKVSWGKTLEEDLSRRELTISSVAVGPNKNNQLEIVDLYGGMEDLLKNHLVKTVDNPSKRFSEDALRMMRAIRIATQLSFTIEPKTFQAIQENAGLINQIAAERIKIELFKILKSDYPADGFTLLLSSELLEQILPELMEGYGMAQAKHHIYDVWTHSLMALKFCPSSDPLVRFATLLHDVGKPAVAKGEGEARTFYNHEVVGTAIASRIADRLRFSKDEKNRLLTLIRWHQFTVDEHQTDSAIRRFITNVGKQNLQDMLDLRVGDRLGGGARETSWRLEEFKKRLVEVQKQPFSINDLKINGNDVMKTLGIKPGPKVGEILNKLFEEVVEDKKRNTRKYLMERIKELG</sequence>
<feature type="domain" description="CCA-adding enzyme C-terminal" evidence="13">
    <location>
        <begin position="393"/>
        <end position="446"/>
    </location>
</feature>
<dbReference type="SUPFAM" id="SSF81301">
    <property type="entry name" value="Nucleotidyltransferase"/>
    <property type="match status" value="1"/>
</dbReference>
<evidence type="ECO:0000256" key="9">
    <source>
        <dbReference type="RuleBase" id="RU003953"/>
    </source>
</evidence>
<comment type="caution">
    <text evidence="14">The sequence shown here is derived from an EMBL/GenBank/DDBJ whole genome shotgun (WGS) entry which is preliminary data.</text>
</comment>
<evidence type="ECO:0000256" key="1">
    <source>
        <dbReference type="ARBA" id="ARBA00001946"/>
    </source>
</evidence>
<dbReference type="GO" id="GO:0016779">
    <property type="term" value="F:nucleotidyltransferase activity"/>
    <property type="evidence" value="ECO:0007669"/>
    <property type="project" value="UniProtKB-KW"/>
</dbReference>
<reference evidence="15" key="1">
    <citation type="submission" date="2017-09" db="EMBL/GenBank/DDBJ databases">
        <title>Depth-based differentiation of microbial function through sediment-hosted aquifers and enrichment of novel symbionts in the deep terrestrial subsurface.</title>
        <authorList>
            <person name="Probst A.J."/>
            <person name="Ladd B."/>
            <person name="Jarett J.K."/>
            <person name="Geller-Mcgrath D.E."/>
            <person name="Sieber C.M.K."/>
            <person name="Emerson J.B."/>
            <person name="Anantharaman K."/>
            <person name="Thomas B.C."/>
            <person name="Malmstrom R."/>
            <person name="Stieglmeier M."/>
            <person name="Klingl A."/>
            <person name="Woyke T."/>
            <person name="Ryan C.M."/>
            <person name="Banfield J.F."/>
        </authorList>
    </citation>
    <scope>NUCLEOTIDE SEQUENCE [LARGE SCALE GENOMIC DNA]</scope>
</reference>
<protein>
    <recommendedName>
        <fullName evidence="16">CCA tRNA nucleotidyltransferase</fullName>
    </recommendedName>
</protein>
<dbReference type="Gene3D" id="3.30.460.10">
    <property type="entry name" value="Beta Polymerase, domain 2"/>
    <property type="match status" value="1"/>
</dbReference>
<evidence type="ECO:0000259" key="13">
    <source>
        <dbReference type="Pfam" id="PF13735"/>
    </source>
</evidence>
<feature type="domain" description="tRNA nucleotidyltransferase/poly(A) polymerase RNA and SrmB- binding" evidence="12">
    <location>
        <begin position="183"/>
        <end position="241"/>
    </location>
</feature>
<dbReference type="GO" id="GO:0000049">
    <property type="term" value="F:tRNA binding"/>
    <property type="evidence" value="ECO:0007669"/>
    <property type="project" value="TreeGrafter"/>
</dbReference>
<dbReference type="InterPro" id="IPR006674">
    <property type="entry name" value="HD_domain"/>
</dbReference>
<keyword evidence="8 9" id="KW-0694">RNA-binding</keyword>
<dbReference type="InterPro" id="IPR050264">
    <property type="entry name" value="Bact_CCA-adding_enz_type3_sf"/>
</dbReference>
<evidence type="ECO:0000256" key="4">
    <source>
        <dbReference type="ARBA" id="ARBA00022695"/>
    </source>
</evidence>
<dbReference type="PANTHER" id="PTHR46173:SF1">
    <property type="entry name" value="CCA TRNA NUCLEOTIDYLTRANSFERASE 1, MITOCHONDRIAL"/>
    <property type="match status" value="1"/>
</dbReference>
<dbReference type="AlphaFoldDB" id="A0A2M6XE62"/>
<evidence type="ECO:0000313" key="15">
    <source>
        <dbReference type="Proteomes" id="UP000228996"/>
    </source>
</evidence>
<evidence type="ECO:0000256" key="2">
    <source>
        <dbReference type="ARBA" id="ARBA00022679"/>
    </source>
</evidence>
<evidence type="ECO:0000259" key="12">
    <source>
        <dbReference type="Pfam" id="PF12627"/>
    </source>
</evidence>
<dbReference type="InterPro" id="IPR043519">
    <property type="entry name" value="NT_sf"/>
</dbReference>
<organism evidence="14 15">
    <name type="scientific">Candidatus Shapirobacteria bacterium CG08_land_8_20_14_0_20_39_18</name>
    <dbReference type="NCBI Taxonomy" id="1974883"/>
    <lineage>
        <taxon>Bacteria</taxon>
        <taxon>Candidatus Shapironibacteriota</taxon>
    </lineage>
</organism>
<dbReference type="NCBIfam" id="TIGR00277">
    <property type="entry name" value="HDIG"/>
    <property type="match status" value="1"/>
</dbReference>
<evidence type="ECO:0000256" key="7">
    <source>
        <dbReference type="ARBA" id="ARBA00022842"/>
    </source>
</evidence>
<dbReference type="InterPro" id="IPR032828">
    <property type="entry name" value="PolyA_RNA-bd"/>
</dbReference>
<keyword evidence="7" id="KW-0460">Magnesium</keyword>
<feature type="domain" description="Poly A polymerase head" evidence="10">
    <location>
        <begin position="31"/>
        <end position="151"/>
    </location>
</feature>
<accession>A0A2M6XE62</accession>
<dbReference type="Gene3D" id="1.10.246.80">
    <property type="match status" value="1"/>
</dbReference>
<dbReference type="InterPro" id="IPR006675">
    <property type="entry name" value="HDIG_dom"/>
</dbReference>
<keyword evidence="5" id="KW-0479">Metal-binding</keyword>
<dbReference type="InterPro" id="IPR032810">
    <property type="entry name" value="CCA-adding_enz_C"/>
</dbReference>
<feature type="domain" description="HD" evidence="11">
    <location>
        <begin position="271"/>
        <end position="339"/>
    </location>
</feature>
<evidence type="ECO:0000256" key="5">
    <source>
        <dbReference type="ARBA" id="ARBA00022723"/>
    </source>
</evidence>
<dbReference type="SUPFAM" id="SSF81891">
    <property type="entry name" value="Poly A polymerase C-terminal region-like"/>
    <property type="match status" value="1"/>
</dbReference>
<keyword evidence="2 9" id="KW-0808">Transferase</keyword>
<evidence type="ECO:0000256" key="6">
    <source>
        <dbReference type="ARBA" id="ARBA00022741"/>
    </source>
</evidence>
<dbReference type="Pfam" id="PF01966">
    <property type="entry name" value="HD"/>
    <property type="match status" value="1"/>
</dbReference>
<keyword evidence="4" id="KW-0548">Nucleotidyltransferase</keyword>
<gene>
    <name evidence="14" type="ORF">COT44_00265</name>
</gene>
<comment type="similarity">
    <text evidence="9">Belongs to the tRNA nucleotidyltransferase/poly(A) polymerase family.</text>
</comment>
<dbReference type="GO" id="GO:0046872">
    <property type="term" value="F:metal ion binding"/>
    <property type="evidence" value="ECO:0007669"/>
    <property type="project" value="UniProtKB-KW"/>
</dbReference>
<dbReference type="Pfam" id="PF12627">
    <property type="entry name" value="PolyA_pol_RNAbd"/>
    <property type="match status" value="1"/>
</dbReference>
<evidence type="ECO:0000313" key="14">
    <source>
        <dbReference type="EMBL" id="PIU03948.1"/>
    </source>
</evidence>
<dbReference type="Gene3D" id="1.10.3090.10">
    <property type="entry name" value="cca-adding enzyme, domain 2"/>
    <property type="match status" value="1"/>
</dbReference>
<dbReference type="InterPro" id="IPR002646">
    <property type="entry name" value="PolA_pol_head_dom"/>
</dbReference>
<dbReference type="Pfam" id="PF01743">
    <property type="entry name" value="PolyA_pol"/>
    <property type="match status" value="1"/>
</dbReference>